<dbReference type="Proteomes" id="UP000217895">
    <property type="component" value="Chromosome"/>
</dbReference>
<proteinExistence type="predicted"/>
<gene>
    <name evidence="2" type="ORF">NIES2135_25130</name>
</gene>
<evidence type="ECO:0000313" key="2">
    <source>
        <dbReference type="EMBL" id="BAY55689.1"/>
    </source>
</evidence>
<accession>A0A1Z4JFZ6</accession>
<feature type="signal peptide" evidence="1">
    <location>
        <begin position="1"/>
        <end position="28"/>
    </location>
</feature>
<keyword evidence="3" id="KW-1185">Reference proteome</keyword>
<organism evidence="2 3">
    <name type="scientific">Leptolyngbya boryana NIES-2135</name>
    <dbReference type="NCBI Taxonomy" id="1973484"/>
    <lineage>
        <taxon>Bacteria</taxon>
        <taxon>Bacillati</taxon>
        <taxon>Cyanobacteriota</taxon>
        <taxon>Cyanophyceae</taxon>
        <taxon>Leptolyngbyales</taxon>
        <taxon>Leptolyngbyaceae</taxon>
        <taxon>Leptolyngbya group</taxon>
        <taxon>Leptolyngbya</taxon>
    </lineage>
</organism>
<protein>
    <submittedName>
        <fullName evidence="2">Uncharacterized protein</fullName>
    </submittedName>
</protein>
<keyword evidence="1" id="KW-0732">Signal</keyword>
<evidence type="ECO:0000313" key="3">
    <source>
        <dbReference type="Proteomes" id="UP000217895"/>
    </source>
</evidence>
<sequence length="123" mass="13141">MTSSKSWIYTSFVTGAVAAVLAPSGAIAQMPVYMGKASTGEPVYYIGAKAQCGDLPRDHQCWQNPMISYTIGRDQVAAIPNCKQGVFAEIWVDGKLVTRNMKPASKAIQAVLETGCNSVKISP</sequence>
<name>A0A1Z4JFZ6_LEPBY</name>
<dbReference type="EMBL" id="AP018203">
    <property type="protein sequence ID" value="BAY55689.1"/>
    <property type="molecule type" value="Genomic_DNA"/>
</dbReference>
<feature type="chain" id="PRO_5011118201" evidence="1">
    <location>
        <begin position="29"/>
        <end position="123"/>
    </location>
</feature>
<dbReference type="AlphaFoldDB" id="A0A1Z4JFZ6"/>
<evidence type="ECO:0000256" key="1">
    <source>
        <dbReference type="SAM" id="SignalP"/>
    </source>
</evidence>
<reference evidence="2 3" key="1">
    <citation type="submission" date="2017-06" db="EMBL/GenBank/DDBJ databases">
        <title>Genome sequencing of cyanobaciteial culture collection at National Institute for Environmental Studies (NIES).</title>
        <authorList>
            <person name="Hirose Y."/>
            <person name="Shimura Y."/>
            <person name="Fujisawa T."/>
            <person name="Nakamura Y."/>
            <person name="Kawachi M."/>
        </authorList>
    </citation>
    <scope>NUCLEOTIDE SEQUENCE [LARGE SCALE GENOMIC DNA]</scope>
    <source>
        <strain evidence="2 3">NIES-2135</strain>
    </source>
</reference>